<dbReference type="InterPro" id="IPR035901">
    <property type="entry name" value="GIY-YIG_endonuc_sf"/>
</dbReference>
<dbReference type="InterPro" id="IPR000305">
    <property type="entry name" value="GIY-YIG_endonuc"/>
</dbReference>
<sequence>VDLYCFFLLLRLKLHFAQNQEITSVNSAPTSGFDTNRLGLRNRSKFVPPTSYSTVETYINKVKTDIESFLKLPLSLSGYNMSREEIDTLSQLSSMSHITIKPSDKGGAIVVFDTDKYIFEINRQLSDTTVYIELKGDPTVSFKKELDGFLQNATQLGVITEKSRTYMTTTRSYVRDTNDFLEKLTQTSKIEGVCWLATFDVASLYTSIPHMDGLKATRIILNRSGLYSDAEIEFFVEMLSFILHRNYFQFRDKYYLQVRGTAMGSKVALSYANSFMSWFEDEHVFPNVLFTGHCCAWWRYINDVFLLWRGDLDSLAAFRDAINGAHKDIKFTMTADLQTVTFLDVSVTRTQTGFDTRIYTKPTDRNQLLSYDSFHPPSVKRSIPTSQFTRVSRITNNPIALEQDLVGKLRDRGYPSELIQKNQQSVREGTLRGPSRERGAMGNRLAYVSQYNSASPKFKSILDKHWHLLREAYPSILEFQQGPMMSYRRGATIGSRLVNADIRTPPKKAMFWGPRKEGMYRCRGCAQCRYVLVGPEFDHPHRDQKYQIRGYNTCDTNFAVYMLVCPCGLVYVGETTQKVKDRFSQHRSTIHTGNRSLPVSRHCLEYGHTSDDLKFMVIQHVPPLKRGGDRALALKRAEVKWIDRLGTLSPQGLNRDFDLHLFL</sequence>
<dbReference type="SUPFAM" id="SSF82771">
    <property type="entry name" value="GIY-YIG endonuclease"/>
    <property type="match status" value="1"/>
</dbReference>
<evidence type="ECO:0000256" key="1">
    <source>
        <dbReference type="SAM" id="SignalP"/>
    </source>
</evidence>
<dbReference type="CDD" id="cd10442">
    <property type="entry name" value="GIY-YIG_PLEs"/>
    <property type="match status" value="1"/>
</dbReference>
<feature type="chain" id="PRO_5037961345" description="GIY-YIG domain-containing protein" evidence="1">
    <location>
        <begin position="20"/>
        <end position="663"/>
    </location>
</feature>
<keyword evidence="1" id="KW-0732">Signal</keyword>
<dbReference type="InterPro" id="IPR058912">
    <property type="entry name" value="HTH_animal"/>
</dbReference>
<dbReference type="PANTHER" id="PTHR21301:SF12">
    <property type="match status" value="1"/>
</dbReference>
<dbReference type="PROSITE" id="PS50164">
    <property type="entry name" value="GIY_YIG"/>
    <property type="match status" value="1"/>
</dbReference>
<name>A0A974CFC8_XENLA</name>
<evidence type="ECO:0000313" key="4">
    <source>
        <dbReference type="Proteomes" id="UP000694892"/>
    </source>
</evidence>
<evidence type="ECO:0000313" key="3">
    <source>
        <dbReference type="EMBL" id="OCT72263.1"/>
    </source>
</evidence>
<organism evidence="3 4">
    <name type="scientific">Xenopus laevis</name>
    <name type="common">African clawed frog</name>
    <dbReference type="NCBI Taxonomy" id="8355"/>
    <lineage>
        <taxon>Eukaryota</taxon>
        <taxon>Metazoa</taxon>
        <taxon>Chordata</taxon>
        <taxon>Craniata</taxon>
        <taxon>Vertebrata</taxon>
        <taxon>Euteleostomi</taxon>
        <taxon>Amphibia</taxon>
        <taxon>Batrachia</taxon>
        <taxon>Anura</taxon>
        <taxon>Pipoidea</taxon>
        <taxon>Pipidae</taxon>
        <taxon>Xenopodinae</taxon>
        <taxon>Xenopus</taxon>
        <taxon>Xenopus</taxon>
    </lineage>
</organism>
<dbReference type="Pfam" id="PF26215">
    <property type="entry name" value="HTH_animal"/>
    <property type="match status" value="1"/>
</dbReference>
<dbReference type="Proteomes" id="UP000694892">
    <property type="component" value="Chromosome 7L"/>
</dbReference>
<reference evidence="4" key="1">
    <citation type="journal article" date="2016" name="Nature">
        <title>Genome evolution in the allotetraploid frog Xenopus laevis.</title>
        <authorList>
            <person name="Session A.M."/>
            <person name="Uno Y."/>
            <person name="Kwon T."/>
            <person name="Chapman J.A."/>
            <person name="Toyoda A."/>
            <person name="Takahashi S."/>
            <person name="Fukui A."/>
            <person name="Hikosaka A."/>
            <person name="Suzuki A."/>
            <person name="Kondo M."/>
            <person name="van Heeringen S.J."/>
            <person name="Quigley I."/>
            <person name="Heinz S."/>
            <person name="Ogino H."/>
            <person name="Ochi H."/>
            <person name="Hellsten U."/>
            <person name="Lyons J.B."/>
            <person name="Simakov O."/>
            <person name="Putnam N."/>
            <person name="Stites J."/>
            <person name="Kuroki Y."/>
            <person name="Tanaka T."/>
            <person name="Michiue T."/>
            <person name="Watanabe M."/>
            <person name="Bogdanovic O."/>
            <person name="Lister R."/>
            <person name="Georgiou G."/>
            <person name="Paranjpe S.S."/>
            <person name="van Kruijsbergen I."/>
            <person name="Shu S."/>
            <person name="Carlson J."/>
            <person name="Kinoshita T."/>
            <person name="Ohta Y."/>
            <person name="Mawaribuchi S."/>
            <person name="Jenkins J."/>
            <person name="Grimwood J."/>
            <person name="Schmutz J."/>
            <person name="Mitros T."/>
            <person name="Mozaffari S.V."/>
            <person name="Suzuki Y."/>
            <person name="Haramoto Y."/>
            <person name="Yamamoto T.S."/>
            <person name="Takagi C."/>
            <person name="Heald R."/>
            <person name="Miller K."/>
            <person name="Haudenschild C."/>
            <person name="Kitzman J."/>
            <person name="Nakayama T."/>
            <person name="Izutsu Y."/>
            <person name="Robert J."/>
            <person name="Fortriede J."/>
            <person name="Burns K."/>
            <person name="Lotay V."/>
            <person name="Karimi K."/>
            <person name="Yasuoka Y."/>
            <person name="Dichmann D.S."/>
            <person name="Flajnik M.F."/>
            <person name="Houston D.W."/>
            <person name="Shendure J."/>
            <person name="DuPasquier L."/>
            <person name="Vize P.D."/>
            <person name="Zorn A.M."/>
            <person name="Ito M."/>
            <person name="Marcotte E.M."/>
            <person name="Wallingford J.B."/>
            <person name="Ito Y."/>
            <person name="Asashima M."/>
            <person name="Ueno N."/>
            <person name="Matsuda Y."/>
            <person name="Veenstra G.J."/>
            <person name="Fujiyama A."/>
            <person name="Harland R.M."/>
            <person name="Taira M."/>
            <person name="Rokhsar D.S."/>
        </authorList>
    </citation>
    <scope>NUCLEOTIDE SEQUENCE [LARGE SCALE GENOMIC DNA]</scope>
    <source>
        <strain evidence="4">J</strain>
    </source>
</reference>
<dbReference type="AlphaFoldDB" id="A0A974CFC8"/>
<dbReference type="EMBL" id="CM004478">
    <property type="protein sequence ID" value="OCT72263.1"/>
    <property type="molecule type" value="Genomic_DNA"/>
</dbReference>
<protein>
    <recommendedName>
        <fullName evidence="2">GIY-YIG domain-containing protein</fullName>
    </recommendedName>
</protein>
<proteinExistence type="predicted"/>
<gene>
    <name evidence="3" type="ORF">XELAEV_18035234mg</name>
</gene>
<accession>A0A974CFC8</accession>
<feature type="signal peptide" evidence="1">
    <location>
        <begin position="1"/>
        <end position="19"/>
    </location>
</feature>
<feature type="domain" description="GIY-YIG" evidence="2">
    <location>
        <begin position="556"/>
        <end position="655"/>
    </location>
</feature>
<evidence type="ECO:0000259" key="2">
    <source>
        <dbReference type="PROSITE" id="PS50164"/>
    </source>
</evidence>
<dbReference type="Gene3D" id="3.40.1440.10">
    <property type="entry name" value="GIY-YIG endonuclease"/>
    <property type="match status" value="1"/>
</dbReference>
<dbReference type="PANTHER" id="PTHR21301">
    <property type="entry name" value="REVERSE TRANSCRIPTASE"/>
    <property type="match status" value="1"/>
</dbReference>
<feature type="non-terminal residue" evidence="3">
    <location>
        <position position="1"/>
    </location>
</feature>